<evidence type="ECO:0000313" key="3">
    <source>
        <dbReference type="Proteomes" id="UP000276215"/>
    </source>
</evidence>
<dbReference type="Gene3D" id="3.30.420.10">
    <property type="entry name" value="Ribonuclease H-like superfamily/Ribonuclease H"/>
    <property type="match status" value="1"/>
</dbReference>
<accession>A0A3N4JZR3</accession>
<dbReference type="EMBL" id="ML120361">
    <property type="protein sequence ID" value="RPB03846.1"/>
    <property type="molecule type" value="Genomic_DNA"/>
</dbReference>
<dbReference type="GO" id="GO:0003676">
    <property type="term" value="F:nucleic acid binding"/>
    <property type="evidence" value="ECO:0007669"/>
    <property type="project" value="InterPro"/>
</dbReference>
<feature type="non-terminal residue" evidence="2">
    <location>
        <position position="1"/>
    </location>
</feature>
<dbReference type="InterPro" id="IPR038717">
    <property type="entry name" value="Tc1-like_DDE_dom"/>
</dbReference>
<dbReference type="Pfam" id="PF13358">
    <property type="entry name" value="DDE_3"/>
    <property type="match status" value="1"/>
</dbReference>
<feature type="domain" description="Tc1-like transposase DDE" evidence="1">
    <location>
        <begin position="11"/>
        <end position="57"/>
    </location>
</feature>
<dbReference type="InterPro" id="IPR036397">
    <property type="entry name" value="RNaseH_sf"/>
</dbReference>
<dbReference type="AlphaFoldDB" id="A0A3N4JZR3"/>
<name>A0A3N4JZR3_9PEZI</name>
<reference evidence="2 3" key="1">
    <citation type="journal article" date="2018" name="Nat. Ecol. Evol.">
        <title>Pezizomycetes genomes reveal the molecular basis of ectomycorrhizal truffle lifestyle.</title>
        <authorList>
            <person name="Murat C."/>
            <person name="Payen T."/>
            <person name="Noel B."/>
            <person name="Kuo A."/>
            <person name="Morin E."/>
            <person name="Chen J."/>
            <person name="Kohler A."/>
            <person name="Krizsan K."/>
            <person name="Balestrini R."/>
            <person name="Da Silva C."/>
            <person name="Montanini B."/>
            <person name="Hainaut M."/>
            <person name="Levati E."/>
            <person name="Barry K.W."/>
            <person name="Belfiori B."/>
            <person name="Cichocki N."/>
            <person name="Clum A."/>
            <person name="Dockter R.B."/>
            <person name="Fauchery L."/>
            <person name="Guy J."/>
            <person name="Iotti M."/>
            <person name="Le Tacon F."/>
            <person name="Lindquist E.A."/>
            <person name="Lipzen A."/>
            <person name="Malagnac F."/>
            <person name="Mello A."/>
            <person name="Molinier V."/>
            <person name="Miyauchi S."/>
            <person name="Poulain J."/>
            <person name="Riccioni C."/>
            <person name="Rubini A."/>
            <person name="Sitrit Y."/>
            <person name="Splivallo R."/>
            <person name="Traeger S."/>
            <person name="Wang M."/>
            <person name="Zifcakova L."/>
            <person name="Wipf D."/>
            <person name="Zambonelli A."/>
            <person name="Paolocci F."/>
            <person name="Nowrousian M."/>
            <person name="Ottonello S."/>
            <person name="Baldrian P."/>
            <person name="Spatafora J.W."/>
            <person name="Henrissat B."/>
            <person name="Nagy L.G."/>
            <person name="Aury J.M."/>
            <person name="Wincker P."/>
            <person name="Grigoriev I.V."/>
            <person name="Bonfante P."/>
            <person name="Martin F.M."/>
        </authorList>
    </citation>
    <scope>NUCLEOTIDE SEQUENCE [LARGE SCALE GENOMIC DNA]</scope>
    <source>
        <strain evidence="2 3">120613-1</strain>
    </source>
</reference>
<evidence type="ECO:0000313" key="2">
    <source>
        <dbReference type="EMBL" id="RPB03846.1"/>
    </source>
</evidence>
<proteinExistence type="predicted"/>
<dbReference type="Proteomes" id="UP000276215">
    <property type="component" value="Unassembled WGS sequence"/>
</dbReference>
<sequence length="57" mass="6483">EVGGSARDFSLVEDGNRIHISAYNCQFKLNNNIITSDWPGYSPDLNPIENLWCTLKR</sequence>
<dbReference type="OrthoDB" id="3478007at2759"/>
<gene>
    <name evidence="2" type="ORF">L873DRAFT_1669002</name>
</gene>
<organism evidence="2 3">
    <name type="scientific">Choiromyces venosus 120613-1</name>
    <dbReference type="NCBI Taxonomy" id="1336337"/>
    <lineage>
        <taxon>Eukaryota</taxon>
        <taxon>Fungi</taxon>
        <taxon>Dikarya</taxon>
        <taxon>Ascomycota</taxon>
        <taxon>Pezizomycotina</taxon>
        <taxon>Pezizomycetes</taxon>
        <taxon>Pezizales</taxon>
        <taxon>Tuberaceae</taxon>
        <taxon>Choiromyces</taxon>
    </lineage>
</organism>
<protein>
    <submittedName>
        <fullName evidence="2">Transposable element Tcb2 transposase</fullName>
    </submittedName>
</protein>
<keyword evidence="3" id="KW-1185">Reference proteome</keyword>
<evidence type="ECO:0000259" key="1">
    <source>
        <dbReference type="Pfam" id="PF13358"/>
    </source>
</evidence>